<accession>A0A560KG74</accession>
<dbReference type="Proteomes" id="UP000320516">
    <property type="component" value="Unassembled WGS sequence"/>
</dbReference>
<sequence length="40" mass="4281">MGTGKQGDYGVPSRFRPTLLGQPTFQAMVPLGALYQPGSR</sequence>
<organism evidence="1 2">
    <name type="scientific">Nitrospirillum amazonense</name>
    <dbReference type="NCBI Taxonomy" id="28077"/>
    <lineage>
        <taxon>Bacteria</taxon>
        <taxon>Pseudomonadati</taxon>
        <taxon>Pseudomonadota</taxon>
        <taxon>Alphaproteobacteria</taxon>
        <taxon>Rhodospirillales</taxon>
        <taxon>Azospirillaceae</taxon>
        <taxon>Nitrospirillum</taxon>
    </lineage>
</organism>
<gene>
    <name evidence="1" type="ORF">FBZ87_10126</name>
</gene>
<proteinExistence type="predicted"/>
<protein>
    <submittedName>
        <fullName evidence="1">Uncharacterized protein</fullName>
    </submittedName>
</protein>
<evidence type="ECO:0000313" key="2">
    <source>
        <dbReference type="Proteomes" id="UP000320516"/>
    </source>
</evidence>
<evidence type="ECO:0000313" key="1">
    <source>
        <dbReference type="EMBL" id="TWB82325.1"/>
    </source>
</evidence>
<reference evidence="1 2" key="1">
    <citation type="submission" date="2019-06" db="EMBL/GenBank/DDBJ databases">
        <title>Genomic Encyclopedia of Type Strains, Phase IV (KMG-V): Genome sequencing to study the core and pangenomes of soil and plant-associated prokaryotes.</title>
        <authorList>
            <person name="Whitman W."/>
        </authorList>
    </citation>
    <scope>NUCLEOTIDE SEQUENCE [LARGE SCALE GENOMIC DNA]</scope>
    <source>
        <strain evidence="1 2">BR 12005</strain>
    </source>
</reference>
<dbReference type="EMBL" id="VITV01000001">
    <property type="protein sequence ID" value="TWB82325.1"/>
    <property type="molecule type" value="Genomic_DNA"/>
</dbReference>
<name>A0A560KG74_9PROT</name>
<comment type="caution">
    <text evidence="1">The sequence shown here is derived from an EMBL/GenBank/DDBJ whole genome shotgun (WGS) entry which is preliminary data.</text>
</comment>
<dbReference type="AlphaFoldDB" id="A0A560KG74"/>